<dbReference type="PANTHER" id="PTHR46114:SF1">
    <property type="entry name" value="ZAD DOMAIN-CONTAINING PROTEIN"/>
    <property type="match status" value="1"/>
</dbReference>
<dbReference type="AlphaFoldDB" id="A0A1B0DGY2"/>
<evidence type="ECO:0000313" key="2">
    <source>
        <dbReference type="Proteomes" id="UP000092462"/>
    </source>
</evidence>
<reference evidence="1" key="1">
    <citation type="submission" date="2022-08" db="UniProtKB">
        <authorList>
            <consortium name="EnsemblMetazoa"/>
        </authorList>
    </citation>
    <scope>IDENTIFICATION</scope>
    <source>
        <strain evidence="1">Israel</strain>
    </source>
</reference>
<evidence type="ECO:0000313" key="1">
    <source>
        <dbReference type="EnsemblMetazoa" id="PPAI007416-PA"/>
    </source>
</evidence>
<dbReference type="Proteomes" id="UP000092462">
    <property type="component" value="Unassembled WGS sequence"/>
</dbReference>
<organism evidence="1 2">
    <name type="scientific">Phlebotomus papatasi</name>
    <name type="common">Sandfly</name>
    <dbReference type="NCBI Taxonomy" id="29031"/>
    <lineage>
        <taxon>Eukaryota</taxon>
        <taxon>Metazoa</taxon>
        <taxon>Ecdysozoa</taxon>
        <taxon>Arthropoda</taxon>
        <taxon>Hexapoda</taxon>
        <taxon>Insecta</taxon>
        <taxon>Pterygota</taxon>
        <taxon>Neoptera</taxon>
        <taxon>Endopterygota</taxon>
        <taxon>Diptera</taxon>
        <taxon>Nematocera</taxon>
        <taxon>Psychodoidea</taxon>
        <taxon>Psychodidae</taxon>
        <taxon>Phlebotomus</taxon>
        <taxon>Phlebotomus</taxon>
    </lineage>
</organism>
<sequence>MPFEQPMLWSEPINHEVDCYFCGTHVFGHSRKTKSQVKYPRVSSVTLPVPHKLGSPIPQPVEIDQTRENAHVDGGTTQGDVNITTNDADFDHEFADDSPHLVSQPELNDLARDLYLTKEGTEVLGSRLQQWNLLKSDTKTTFARRRNENIAKFFEMKKGFCLCRDPAAVIDMLSCPQNPEEWRLFIDSSKSSLKAVLLHNGNKLPSTPIVHAVGKKEDYKTLQILLNAIEYSKHNWKICGDFKVIGILMGMKSGYPKYFCFLCLWDSRDYANHFTRAEWGSREQYVAGSYSIENPPLVDPKKVLIPPMHIKLGLMASFVKGLNKSGKAFSHLRNTFSGLSKAKLEAGVFVGPQIRKLMPDNEFPKTMTAVELRAWKALCRVCNEFLGNFKSPDYKEIVDELVMSFYEMGCKIDGQGERFHQDILTTEKRYQGRWNPKMMAEYVWLLVRETKFPYKRISRTAKIARCSKALVQ</sequence>
<keyword evidence="2" id="KW-1185">Reference proteome</keyword>
<protein>
    <submittedName>
        <fullName evidence="1">Uncharacterized protein</fullName>
    </submittedName>
</protein>
<dbReference type="PANTHER" id="PTHR46114">
    <property type="entry name" value="APPLE DOMAIN-CONTAINING PROTEIN"/>
    <property type="match status" value="1"/>
</dbReference>
<dbReference type="EMBL" id="AJVK01015299">
    <property type="status" value="NOT_ANNOTATED_CDS"/>
    <property type="molecule type" value="Genomic_DNA"/>
</dbReference>
<accession>A0A1B0DGY2</accession>
<dbReference type="EnsemblMetazoa" id="PPAI007416-RA">
    <property type="protein sequence ID" value="PPAI007416-PA"/>
    <property type="gene ID" value="PPAI007416"/>
</dbReference>
<dbReference type="VEuPathDB" id="VectorBase:PPAI007416"/>
<name>A0A1B0DGY2_PHLPP</name>
<proteinExistence type="predicted"/>